<dbReference type="EMBL" id="KQ991082">
    <property type="protein sequence ID" value="KZV52398.1"/>
    <property type="molecule type" value="Genomic_DNA"/>
</dbReference>
<sequence length="654" mass="74429">MSSPDSNFVRRVAESIDCPSPIEASHREDEISSSIERHRARLLKIDQDEARLAAQGCTFYEIKASILRESDNALVWTGEAACRLSQDRDVVVMTKRSMDGVLGRHNNLLQQLEKIRAQEDREKESLRLELEETRTEAHAHTLPPLTPEHRPDLAKFLDAMSGRCFDAQMLIEEDLLYHFRFSGKKVPLVGDLDDRMTKSEMLEALKERKAKSGGASSSCNPSKEKRKIPSEGKERRRSAAMNRGTLCLLRPLRSASLDFIRRLVPGQDFDLALVWTGEATNHLSQARDEVVRTKRSMDGVLGRHNDLLKQLEEMRAQEDREKESMRLQLEAARTDAHSSKALAQSLEVKVQRSEEENKTLQIEVEKLQEAAANSWQIGKEEFLQSKEFDSLCSGRASVFFEQGFNGCLAQFRANGYFEEEHPASFLDVEQTMADMPEESEEKSSGSEEAPPPTILMSLYFDHYLIREFMSLRQGDRSVAEYVRLFERGCHFVPSISLVDSKKLRQFTDGLRPDIRHDVNMADVTTYMATVNRAYRSERGRKDMREDYQRKRQIQPSVRDQSSHPPAKRPFQGPSKGPSQQGQQPHRPQGQQGASAPRPEVFPICKECDKQHSGPCMAGSRKCFHCKEPGHISRDCPRKRQATGHVFVMPGDPLF</sequence>
<feature type="domain" description="CCHC-type" evidence="4">
    <location>
        <begin position="620"/>
        <end position="637"/>
    </location>
</feature>
<dbReference type="PANTHER" id="PTHR34482">
    <property type="entry name" value="DNA DAMAGE-INDUCIBLE PROTEIN 1-LIKE"/>
    <property type="match status" value="1"/>
</dbReference>
<dbReference type="AlphaFoldDB" id="A0A2Z7D553"/>
<evidence type="ECO:0000313" key="5">
    <source>
        <dbReference type="EMBL" id="KZV52398.1"/>
    </source>
</evidence>
<evidence type="ECO:0000256" key="2">
    <source>
        <dbReference type="SAM" id="Coils"/>
    </source>
</evidence>
<reference evidence="5 6" key="1">
    <citation type="journal article" date="2015" name="Proc. Natl. Acad. Sci. U.S.A.">
        <title>The resurrection genome of Boea hygrometrica: A blueprint for survival of dehydration.</title>
        <authorList>
            <person name="Xiao L."/>
            <person name="Yang G."/>
            <person name="Zhang L."/>
            <person name="Yang X."/>
            <person name="Zhao S."/>
            <person name="Ji Z."/>
            <person name="Zhou Q."/>
            <person name="Hu M."/>
            <person name="Wang Y."/>
            <person name="Chen M."/>
            <person name="Xu Y."/>
            <person name="Jin H."/>
            <person name="Xiao X."/>
            <person name="Hu G."/>
            <person name="Bao F."/>
            <person name="Hu Y."/>
            <person name="Wan P."/>
            <person name="Li L."/>
            <person name="Deng X."/>
            <person name="Kuang T."/>
            <person name="Xiang C."/>
            <person name="Zhu J.K."/>
            <person name="Oliver M.J."/>
            <person name="He Y."/>
        </authorList>
    </citation>
    <scope>NUCLEOTIDE SEQUENCE [LARGE SCALE GENOMIC DNA]</scope>
    <source>
        <strain evidence="6">cv. XS01</strain>
    </source>
</reference>
<feature type="compositionally biased region" description="Low complexity" evidence="3">
    <location>
        <begin position="571"/>
        <end position="592"/>
    </location>
</feature>
<feature type="compositionally biased region" description="Basic and acidic residues" evidence="3">
    <location>
        <begin position="534"/>
        <end position="549"/>
    </location>
</feature>
<dbReference type="GO" id="GO:0003676">
    <property type="term" value="F:nucleic acid binding"/>
    <property type="evidence" value="ECO:0007669"/>
    <property type="project" value="InterPro"/>
</dbReference>
<dbReference type="SMART" id="SM00343">
    <property type="entry name" value="ZnF_C2HC"/>
    <property type="match status" value="1"/>
</dbReference>
<feature type="compositionally biased region" description="Polar residues" evidence="3">
    <location>
        <begin position="553"/>
        <end position="563"/>
    </location>
</feature>
<dbReference type="Pfam" id="PF03732">
    <property type="entry name" value="Retrotrans_gag"/>
    <property type="match status" value="1"/>
</dbReference>
<accession>A0A2Z7D553</accession>
<feature type="region of interest" description="Disordered" evidence="3">
    <location>
        <begin position="206"/>
        <end position="239"/>
    </location>
</feature>
<gene>
    <name evidence="5" type="ORF">F511_33539</name>
</gene>
<dbReference type="SUPFAM" id="SSF57756">
    <property type="entry name" value="Retrovirus zinc finger-like domains"/>
    <property type="match status" value="1"/>
</dbReference>
<evidence type="ECO:0000259" key="4">
    <source>
        <dbReference type="PROSITE" id="PS50158"/>
    </source>
</evidence>
<dbReference type="InterPro" id="IPR005162">
    <property type="entry name" value="Retrotrans_gag_dom"/>
</dbReference>
<proteinExistence type="predicted"/>
<organism evidence="5 6">
    <name type="scientific">Dorcoceras hygrometricum</name>
    <dbReference type="NCBI Taxonomy" id="472368"/>
    <lineage>
        <taxon>Eukaryota</taxon>
        <taxon>Viridiplantae</taxon>
        <taxon>Streptophyta</taxon>
        <taxon>Embryophyta</taxon>
        <taxon>Tracheophyta</taxon>
        <taxon>Spermatophyta</taxon>
        <taxon>Magnoliopsida</taxon>
        <taxon>eudicotyledons</taxon>
        <taxon>Gunneridae</taxon>
        <taxon>Pentapetalae</taxon>
        <taxon>asterids</taxon>
        <taxon>lamiids</taxon>
        <taxon>Lamiales</taxon>
        <taxon>Gesneriaceae</taxon>
        <taxon>Didymocarpoideae</taxon>
        <taxon>Trichosporeae</taxon>
        <taxon>Loxocarpinae</taxon>
        <taxon>Dorcoceras</taxon>
    </lineage>
</organism>
<evidence type="ECO:0000256" key="1">
    <source>
        <dbReference type="PROSITE-ProRule" id="PRU00047"/>
    </source>
</evidence>
<dbReference type="PANTHER" id="PTHR34482:SF49">
    <property type="entry name" value="RETROTRANSPOSON GAG DOMAIN-CONTAINING PROTEIN"/>
    <property type="match status" value="1"/>
</dbReference>
<dbReference type="Proteomes" id="UP000250235">
    <property type="component" value="Unassembled WGS sequence"/>
</dbReference>
<evidence type="ECO:0000313" key="6">
    <source>
        <dbReference type="Proteomes" id="UP000250235"/>
    </source>
</evidence>
<dbReference type="InterPro" id="IPR001878">
    <property type="entry name" value="Znf_CCHC"/>
</dbReference>
<keyword evidence="1" id="KW-0479">Metal-binding</keyword>
<protein>
    <recommendedName>
        <fullName evidence="4">CCHC-type domain-containing protein</fullName>
    </recommendedName>
</protein>
<keyword evidence="1" id="KW-0863">Zinc-finger</keyword>
<dbReference type="OrthoDB" id="1114289at2759"/>
<keyword evidence="2" id="KW-0175">Coiled coil</keyword>
<dbReference type="PROSITE" id="PS50158">
    <property type="entry name" value="ZF_CCHC"/>
    <property type="match status" value="1"/>
</dbReference>
<dbReference type="GO" id="GO:0008270">
    <property type="term" value="F:zinc ion binding"/>
    <property type="evidence" value="ECO:0007669"/>
    <property type="project" value="UniProtKB-KW"/>
</dbReference>
<dbReference type="Gene3D" id="4.10.60.10">
    <property type="entry name" value="Zinc finger, CCHC-type"/>
    <property type="match status" value="1"/>
</dbReference>
<dbReference type="InterPro" id="IPR036875">
    <property type="entry name" value="Znf_CCHC_sf"/>
</dbReference>
<name>A0A2Z7D553_9LAMI</name>
<feature type="coiled-coil region" evidence="2">
    <location>
        <begin position="301"/>
        <end position="370"/>
    </location>
</feature>
<feature type="region of interest" description="Disordered" evidence="3">
    <location>
        <begin position="534"/>
        <end position="597"/>
    </location>
</feature>
<feature type="coiled-coil region" evidence="2">
    <location>
        <begin position="102"/>
        <end position="136"/>
    </location>
</feature>
<dbReference type="Pfam" id="PF00098">
    <property type="entry name" value="zf-CCHC"/>
    <property type="match status" value="1"/>
</dbReference>
<keyword evidence="6" id="KW-1185">Reference proteome</keyword>
<feature type="region of interest" description="Disordered" evidence="3">
    <location>
        <begin position="433"/>
        <end position="452"/>
    </location>
</feature>
<keyword evidence="1" id="KW-0862">Zinc</keyword>
<evidence type="ECO:0000256" key="3">
    <source>
        <dbReference type="SAM" id="MobiDB-lite"/>
    </source>
</evidence>